<evidence type="ECO:0000313" key="3">
    <source>
        <dbReference type="EMBL" id="MBD2597778.1"/>
    </source>
</evidence>
<dbReference type="Pfam" id="PF13448">
    <property type="entry name" value="DUF4114"/>
    <property type="match status" value="1"/>
</dbReference>
<protein>
    <submittedName>
        <fullName evidence="3">Esterase-like activity of phytase family protein</fullName>
    </submittedName>
</protein>
<dbReference type="InterPro" id="IPR025193">
    <property type="entry name" value="DUF4114"/>
</dbReference>
<keyword evidence="4" id="KW-1185">Reference proteome</keyword>
<evidence type="ECO:0000259" key="2">
    <source>
        <dbReference type="Pfam" id="PF13449"/>
    </source>
</evidence>
<dbReference type="Pfam" id="PF13449">
    <property type="entry name" value="Phytase-like"/>
    <property type="match status" value="1"/>
</dbReference>
<gene>
    <name evidence="3" type="ORF">H6G74_26145</name>
</gene>
<feature type="domain" description="DUF4114" evidence="1">
    <location>
        <begin position="645"/>
        <end position="718"/>
    </location>
</feature>
<dbReference type="Proteomes" id="UP000603457">
    <property type="component" value="Unassembled WGS sequence"/>
</dbReference>
<accession>A0ABR8G3I3</accession>
<feature type="domain" description="Phytase-like" evidence="2">
    <location>
        <begin position="37"/>
        <end position="359"/>
    </location>
</feature>
<dbReference type="PANTHER" id="PTHR37957:SF1">
    <property type="entry name" value="PHYTASE-LIKE DOMAIN-CONTAINING PROTEIN"/>
    <property type="match status" value="1"/>
</dbReference>
<sequence length="721" mass="77121">MATSNTIINVTFQGQTILDTAFIPSGAAGTVNNQQVPLGNLSGVTYDAVNNRYYAISDDRSQVAPARFYTFTTDPATINTTGVNFTNVTPLRDSNNNFFPVNTIDLEGIALTNNGTVFISSEGGININAGIIIDPFVREYSLTTGEEVRSLTIPEKFLPIVLDTNDDGLINTGDTQISGIRNNLAFESLTITPDQKTLFTATENALFQDGSANNTGNITRSRIIQYNLKSGQPEKEYLYSTETNNTGLVDLLAIDNQGTLLALERTFDPTLGVTIKIYEISVQSATDISAIDSLNSLTTQELGAIQPVKKRLVLDLTELNLPNSDGFHPTGLDNIEGLTFGPKLADGRQSIVLVSDNNFNQSQFTQILALSAGIQSIPDDESTVQLSLVGDDVFQITGNNQSQLKVTLSGRNSSQVNELGVFTVDDAAGTIDGVAPGSAEYTVKALARARVIFSAIANNPNGFNPASLSRLLEFSSSSNLRFYLVSNASTDALNTGSISTSNIIFSNSTSQQITNLGAEGFTLAWQNTSSNFQDLVVRIQAVDESLPLGTSLQGQSQGEVIDLRDITGNVRADFTVNREAAFDNFVGFYRVANTNGGIDTNSDGIADILPGQAGYIQAAIQNRVVGIDLTVNNQGTATYTGTLSGGAIFVPFIIIDSRPDALLDSNTSNDPAVYFSYLGANTDGFDHIRLLGDNTFGFEDLPNGGDQDFNDVIVKVNLSIA</sequence>
<name>A0ABR8G3I3_9NOSO</name>
<dbReference type="PANTHER" id="PTHR37957">
    <property type="entry name" value="BLR7070 PROTEIN"/>
    <property type="match status" value="1"/>
</dbReference>
<organism evidence="3 4">
    <name type="scientific">Nostoc spongiaeforme FACHB-130</name>
    <dbReference type="NCBI Taxonomy" id="1357510"/>
    <lineage>
        <taxon>Bacteria</taxon>
        <taxon>Bacillati</taxon>
        <taxon>Cyanobacteriota</taxon>
        <taxon>Cyanophyceae</taxon>
        <taxon>Nostocales</taxon>
        <taxon>Nostocaceae</taxon>
        <taxon>Nostoc</taxon>
    </lineage>
</organism>
<dbReference type="EMBL" id="JACJTB010000050">
    <property type="protein sequence ID" value="MBD2597778.1"/>
    <property type="molecule type" value="Genomic_DNA"/>
</dbReference>
<comment type="caution">
    <text evidence="3">The sequence shown here is derived from an EMBL/GenBank/DDBJ whole genome shotgun (WGS) entry which is preliminary data.</text>
</comment>
<reference evidence="3 4" key="1">
    <citation type="journal article" date="2020" name="ISME J.">
        <title>Comparative genomics reveals insights into cyanobacterial evolution and habitat adaptation.</title>
        <authorList>
            <person name="Chen M.Y."/>
            <person name="Teng W.K."/>
            <person name="Zhao L."/>
            <person name="Hu C.X."/>
            <person name="Zhou Y.K."/>
            <person name="Han B.P."/>
            <person name="Song L.R."/>
            <person name="Shu W.S."/>
        </authorList>
    </citation>
    <scope>NUCLEOTIDE SEQUENCE [LARGE SCALE GENOMIC DNA]</scope>
    <source>
        <strain evidence="3 4">FACHB-130</strain>
    </source>
</reference>
<dbReference type="SUPFAM" id="SSF75011">
    <property type="entry name" value="3-carboxy-cis,cis-mucoante lactonizing enzyme"/>
    <property type="match status" value="1"/>
</dbReference>
<evidence type="ECO:0000313" key="4">
    <source>
        <dbReference type="Proteomes" id="UP000603457"/>
    </source>
</evidence>
<evidence type="ECO:0000259" key="1">
    <source>
        <dbReference type="Pfam" id="PF13448"/>
    </source>
</evidence>
<dbReference type="InterPro" id="IPR027372">
    <property type="entry name" value="Phytase-like_dom"/>
</dbReference>
<proteinExistence type="predicted"/>